<evidence type="ECO:0000256" key="5">
    <source>
        <dbReference type="ARBA" id="ARBA00022898"/>
    </source>
</evidence>
<reference evidence="8" key="2">
    <citation type="submission" date="2020-07" db="EMBL/GenBank/DDBJ databases">
        <authorList>
            <person name="Vera ALvarez R."/>
            <person name="Arias-Moreno D.M."/>
            <person name="Jimenez-Jacinto V."/>
            <person name="Jimenez-Bremont J.F."/>
            <person name="Swaminathan K."/>
            <person name="Moose S.P."/>
            <person name="Guerrero-Gonzalez M.L."/>
            <person name="Marino-Ramirez L."/>
            <person name="Landsman D."/>
            <person name="Rodriguez-Kessler M."/>
            <person name="Delgado-Sanchez P."/>
        </authorList>
    </citation>
    <scope>NUCLEOTIDE SEQUENCE</scope>
    <source>
        <tissue evidence="8">Cladode</tissue>
    </source>
</reference>
<dbReference type="Pfam" id="PF00202">
    <property type="entry name" value="Aminotran_3"/>
    <property type="match status" value="1"/>
</dbReference>
<evidence type="ECO:0000256" key="3">
    <source>
        <dbReference type="ARBA" id="ARBA00008954"/>
    </source>
</evidence>
<dbReference type="InterPro" id="IPR049704">
    <property type="entry name" value="Aminotrans_3_PPA_site"/>
</dbReference>
<name>A0A7C9B346_OPUST</name>
<dbReference type="CDD" id="cd00610">
    <property type="entry name" value="OAT_like"/>
    <property type="match status" value="1"/>
</dbReference>
<dbReference type="PROSITE" id="PS00600">
    <property type="entry name" value="AA_TRANSFER_CLASS_3"/>
    <property type="match status" value="1"/>
</dbReference>
<comment type="similarity">
    <text evidence="3 7">Belongs to the class-III pyridoxal-phosphate-dependent aminotransferase family.</text>
</comment>
<evidence type="ECO:0000256" key="4">
    <source>
        <dbReference type="ARBA" id="ARBA00013049"/>
    </source>
</evidence>
<dbReference type="EMBL" id="GISG01287865">
    <property type="protein sequence ID" value="MBA4680651.1"/>
    <property type="molecule type" value="Transcribed_RNA"/>
</dbReference>
<dbReference type="GO" id="GO:0009853">
    <property type="term" value="P:photorespiration"/>
    <property type="evidence" value="ECO:0007669"/>
    <property type="project" value="UniProtKB-KW"/>
</dbReference>
<proteinExistence type="inferred from homology"/>
<dbReference type="InterPro" id="IPR015422">
    <property type="entry name" value="PyrdxlP-dep_Trfase_small"/>
</dbReference>
<dbReference type="PIRSF" id="PIRSF000521">
    <property type="entry name" value="Transaminase_4ab_Lys_Orn"/>
    <property type="match status" value="1"/>
</dbReference>
<dbReference type="AlphaFoldDB" id="A0A7C9B346"/>
<dbReference type="FunFam" id="3.40.640.10:FF:000004">
    <property type="entry name" value="Acetylornithine aminotransferase"/>
    <property type="match status" value="1"/>
</dbReference>
<evidence type="ECO:0000313" key="8">
    <source>
        <dbReference type="EMBL" id="MBA4680651.1"/>
    </source>
</evidence>
<comment type="catalytic activity">
    <reaction evidence="1">
        <text>glyoxylate + L-alanine = glycine + pyruvate</text>
        <dbReference type="Rhea" id="RHEA:24248"/>
        <dbReference type="ChEBI" id="CHEBI:15361"/>
        <dbReference type="ChEBI" id="CHEBI:36655"/>
        <dbReference type="ChEBI" id="CHEBI:57305"/>
        <dbReference type="ChEBI" id="CHEBI:57972"/>
        <dbReference type="EC" id="2.6.1.44"/>
    </reaction>
</comment>
<dbReference type="InterPro" id="IPR015424">
    <property type="entry name" value="PyrdxlP-dep_Trfase"/>
</dbReference>
<evidence type="ECO:0000256" key="6">
    <source>
        <dbReference type="ARBA" id="ARBA00023238"/>
    </source>
</evidence>
<dbReference type="PANTHER" id="PTHR45688">
    <property type="match status" value="1"/>
</dbReference>
<reference evidence="8" key="1">
    <citation type="journal article" date="2013" name="J. Plant Res.">
        <title>Effect of fungi and light on seed germination of three Opuntia species from semiarid lands of central Mexico.</title>
        <authorList>
            <person name="Delgado-Sanchez P."/>
            <person name="Jimenez-Bremont J.F."/>
            <person name="Guerrero-Gonzalez Mde L."/>
            <person name="Flores J."/>
        </authorList>
    </citation>
    <scope>NUCLEOTIDE SEQUENCE</scope>
    <source>
        <tissue evidence="8">Cladode</tissue>
    </source>
</reference>
<dbReference type="Gene3D" id="3.40.640.10">
    <property type="entry name" value="Type I PLP-dependent aspartate aminotransferase-like (Major domain)"/>
    <property type="match status" value="1"/>
</dbReference>
<dbReference type="InterPro" id="IPR005814">
    <property type="entry name" value="Aminotrans_3"/>
</dbReference>
<dbReference type="SUPFAM" id="SSF53383">
    <property type="entry name" value="PLP-dependent transferases"/>
    <property type="match status" value="1"/>
</dbReference>
<evidence type="ECO:0000256" key="1">
    <source>
        <dbReference type="ARBA" id="ARBA00001781"/>
    </source>
</evidence>
<accession>A0A7C9B346</accession>
<keyword evidence="8" id="KW-0808">Transferase</keyword>
<keyword evidence="5 7" id="KW-0663">Pyridoxal phosphate</keyword>
<dbReference type="InterPro" id="IPR015421">
    <property type="entry name" value="PyrdxlP-dep_Trfase_major"/>
</dbReference>
<dbReference type="GO" id="GO:0008453">
    <property type="term" value="F:alanine-glyoxylate transaminase activity"/>
    <property type="evidence" value="ECO:0007669"/>
    <property type="project" value="UniProtKB-EC"/>
</dbReference>
<comment type="cofactor">
    <cofactor evidence="2">
        <name>pyridoxal 5'-phosphate</name>
        <dbReference type="ChEBI" id="CHEBI:597326"/>
    </cofactor>
</comment>
<dbReference type="EC" id="2.6.1.44" evidence="4"/>
<evidence type="ECO:0000256" key="7">
    <source>
        <dbReference type="RuleBase" id="RU003560"/>
    </source>
</evidence>
<dbReference type="PANTHER" id="PTHR45688:SF13">
    <property type="entry name" value="ALANINE--GLYOXYLATE AMINOTRANSFERASE 2-LIKE"/>
    <property type="match status" value="1"/>
</dbReference>
<evidence type="ECO:0000256" key="2">
    <source>
        <dbReference type="ARBA" id="ARBA00001933"/>
    </source>
</evidence>
<keyword evidence="6" id="KW-0601">Photorespiration</keyword>
<organism evidence="8">
    <name type="scientific">Opuntia streptacantha</name>
    <name type="common">Prickly pear cactus</name>
    <name type="synonym">Opuntia cardona</name>
    <dbReference type="NCBI Taxonomy" id="393608"/>
    <lineage>
        <taxon>Eukaryota</taxon>
        <taxon>Viridiplantae</taxon>
        <taxon>Streptophyta</taxon>
        <taxon>Embryophyta</taxon>
        <taxon>Tracheophyta</taxon>
        <taxon>Spermatophyta</taxon>
        <taxon>Magnoliopsida</taxon>
        <taxon>eudicotyledons</taxon>
        <taxon>Gunneridae</taxon>
        <taxon>Pentapetalae</taxon>
        <taxon>Caryophyllales</taxon>
        <taxon>Cactineae</taxon>
        <taxon>Cactaceae</taxon>
        <taxon>Opuntioideae</taxon>
        <taxon>Opuntia</taxon>
    </lineage>
</organism>
<keyword evidence="8" id="KW-0032">Aminotransferase</keyword>
<dbReference type="GO" id="GO:0005739">
    <property type="term" value="C:mitochondrion"/>
    <property type="evidence" value="ECO:0007669"/>
    <property type="project" value="TreeGrafter"/>
</dbReference>
<dbReference type="Gene3D" id="3.90.1150.10">
    <property type="entry name" value="Aspartate Aminotransferase, domain 1"/>
    <property type="match status" value="1"/>
</dbReference>
<dbReference type="GO" id="GO:0030170">
    <property type="term" value="F:pyridoxal phosphate binding"/>
    <property type="evidence" value="ECO:0007669"/>
    <property type="project" value="InterPro"/>
</dbReference>
<protein>
    <recommendedName>
        <fullName evidence="4">alanine--glyoxylate transaminase</fullName>
        <ecNumber evidence="4">2.6.1.44</ecNumber>
    </recommendedName>
</protein>
<sequence>MVAGRMARAAMKKAFGAGGGRFRCFASATHAAAKTDATSPVNDAIAPKMPAFDYFPPKYTGPSAAEILRKRKEYLSPAMPTFYEQPLNLVDGRMQYLFDENGKRYLDAFGGIATVCCGHCHPDVVEAIVNQTQRLQHSTVLYLNAAIADFAEALASKLPGDLKVVFFTNSGTEANELALMMARLYTGCHDIISLRNSYHGNATGTMGATAQCSYKFNVIQSGVHHAMNPDPYRGLFGADGEKYAKDVHDLIEFGTSGHVAGFICEAIQGVGGIIELAPGYLRGAYDIIKKAGGLCIADEVQAGFARTGSHFWGFEAHGVVPDIVTMAKGIGNGIPLGAVVTTPQIASVLTRRNYFNTFGGNPVCTSAGHAVLRVIEKEKLQENALHVGTYLKERLAGLKDKYELIGDVRGRGLMLGVELVTDREKKTPAKAETVHVMDQMKDMGVLIGKGGFYGNVFRITPPLCFAKEDADFLVDVMDHVMAKM</sequence>